<dbReference type="InterPro" id="IPR011701">
    <property type="entry name" value="MFS"/>
</dbReference>
<feature type="transmembrane region" description="Helical" evidence="7">
    <location>
        <begin position="128"/>
        <end position="146"/>
    </location>
</feature>
<evidence type="ECO:0000256" key="5">
    <source>
        <dbReference type="ARBA" id="ARBA00023136"/>
    </source>
</evidence>
<name>A0A1B9GVZ8_9TREE</name>
<dbReference type="Proteomes" id="UP000092666">
    <property type="component" value="Unassembled WGS sequence"/>
</dbReference>
<keyword evidence="4 7" id="KW-1133">Transmembrane helix</keyword>
<evidence type="ECO:0000256" key="6">
    <source>
        <dbReference type="SAM" id="MobiDB-lite"/>
    </source>
</evidence>
<reference evidence="8 9" key="1">
    <citation type="submission" date="2013-07" db="EMBL/GenBank/DDBJ databases">
        <title>The Genome Sequence of Cryptococcus heveanensis BCC8398.</title>
        <authorList>
            <consortium name="The Broad Institute Genome Sequencing Platform"/>
            <person name="Cuomo C."/>
            <person name="Litvintseva A."/>
            <person name="Chen Y."/>
            <person name="Heitman J."/>
            <person name="Sun S."/>
            <person name="Springer D."/>
            <person name="Dromer F."/>
            <person name="Young S.K."/>
            <person name="Zeng Q."/>
            <person name="Gargeya S."/>
            <person name="Fitzgerald M."/>
            <person name="Abouelleil A."/>
            <person name="Alvarado L."/>
            <person name="Berlin A.M."/>
            <person name="Chapman S.B."/>
            <person name="Dewar J."/>
            <person name="Goldberg J."/>
            <person name="Griggs A."/>
            <person name="Gujja S."/>
            <person name="Hansen M."/>
            <person name="Howarth C."/>
            <person name="Imamovic A."/>
            <person name="Larimer J."/>
            <person name="McCowan C."/>
            <person name="Murphy C."/>
            <person name="Pearson M."/>
            <person name="Priest M."/>
            <person name="Roberts A."/>
            <person name="Saif S."/>
            <person name="Shea T."/>
            <person name="Sykes S."/>
            <person name="Wortman J."/>
            <person name="Nusbaum C."/>
            <person name="Birren B."/>
        </authorList>
    </citation>
    <scope>NUCLEOTIDE SEQUENCE [LARGE SCALE GENOMIC DNA]</scope>
    <source>
        <strain evidence="8 9">BCC8398</strain>
    </source>
</reference>
<evidence type="ECO:0000256" key="7">
    <source>
        <dbReference type="SAM" id="Phobius"/>
    </source>
</evidence>
<sequence>MGVRQDTGLDSTVPELSRAPSPTPAETSGDGEKNVLDLPAPTADPTLVKETDTDNTTRFYNLHRSSAAPLTADVAAKITRRNFWFLLAQTWWISFLIHLDEGTLGQASTMGIFNDVDMTKKQFNDLFVVYYVGYLVALWPGAWVAQRVGHKYFITGSLFLWSLLIGLHPAVKTGKQLMALRFILGLTQSQIIPSTTVLHQSFFPPRKSPWVQLLWWAAGSLASILLTMVSYRLILNQESGILVGGLASWKWLNIICAILTFAVFVPLFIFLPDSPVDAKWLGTEQKVHTIEMMRESHSGIANSAFKWDQVKECFTDPKSWLFIFHMFFNELPNNTGAQLPLIVVGFGFTPAESALLNIVKPIWGSVLVCITALVLNTTNLGTGYVCAMSYIPCIVGGIIELSAPWSNKVALVLGTQISSFKPSYLLGLTWAGTTTTGYTKKLTLMSTCVVSASVANMISPEFWQEKYQPRYTLPWSFMTAIWVICPTMCLIIRYYLSKENKRRDLIMMSEPVGVESNEKDLVAMFGSEQELVHIHETDLDLTDRQNLRFRYPL</sequence>
<evidence type="ECO:0000256" key="1">
    <source>
        <dbReference type="ARBA" id="ARBA00004141"/>
    </source>
</evidence>
<dbReference type="OrthoDB" id="6730379at2759"/>
<dbReference type="GO" id="GO:0022857">
    <property type="term" value="F:transmembrane transporter activity"/>
    <property type="evidence" value="ECO:0007669"/>
    <property type="project" value="InterPro"/>
</dbReference>
<evidence type="ECO:0008006" key="10">
    <source>
        <dbReference type="Google" id="ProtNLM"/>
    </source>
</evidence>
<feature type="transmembrane region" description="Helical" evidence="7">
    <location>
        <begin position="251"/>
        <end position="271"/>
    </location>
</feature>
<accession>A0A1B9GVZ8</accession>
<organism evidence="8 9">
    <name type="scientific">Kwoniella heveanensis BCC8398</name>
    <dbReference type="NCBI Taxonomy" id="1296120"/>
    <lineage>
        <taxon>Eukaryota</taxon>
        <taxon>Fungi</taxon>
        <taxon>Dikarya</taxon>
        <taxon>Basidiomycota</taxon>
        <taxon>Agaricomycotina</taxon>
        <taxon>Tremellomycetes</taxon>
        <taxon>Tremellales</taxon>
        <taxon>Cryptococcaceae</taxon>
        <taxon>Kwoniella</taxon>
    </lineage>
</organism>
<evidence type="ECO:0000313" key="8">
    <source>
        <dbReference type="EMBL" id="OCF35085.1"/>
    </source>
</evidence>
<keyword evidence="2" id="KW-0813">Transport</keyword>
<evidence type="ECO:0000256" key="3">
    <source>
        <dbReference type="ARBA" id="ARBA00022692"/>
    </source>
</evidence>
<dbReference type="PANTHER" id="PTHR43791">
    <property type="entry name" value="PERMEASE-RELATED"/>
    <property type="match status" value="1"/>
</dbReference>
<dbReference type="EMBL" id="KI669500">
    <property type="protein sequence ID" value="OCF35085.1"/>
    <property type="molecule type" value="Genomic_DNA"/>
</dbReference>
<feature type="transmembrane region" description="Helical" evidence="7">
    <location>
        <begin position="475"/>
        <end position="496"/>
    </location>
</feature>
<dbReference type="PANTHER" id="PTHR43791:SF103">
    <property type="entry name" value="MAJOR FACILITATOR SUPERFAMILY (MFS) PROFILE DOMAIN-CONTAINING PROTEIN-RELATED"/>
    <property type="match status" value="1"/>
</dbReference>
<feature type="transmembrane region" description="Helical" evidence="7">
    <location>
        <begin position="152"/>
        <end position="171"/>
    </location>
</feature>
<feature type="region of interest" description="Disordered" evidence="6">
    <location>
        <begin position="1"/>
        <end position="49"/>
    </location>
</feature>
<keyword evidence="9" id="KW-1185">Reference proteome</keyword>
<evidence type="ECO:0000256" key="4">
    <source>
        <dbReference type="ARBA" id="ARBA00022989"/>
    </source>
</evidence>
<dbReference type="Gene3D" id="1.20.1250.20">
    <property type="entry name" value="MFS general substrate transporter like domains"/>
    <property type="match status" value="1"/>
</dbReference>
<dbReference type="Pfam" id="PF07690">
    <property type="entry name" value="MFS_1"/>
    <property type="match status" value="1"/>
</dbReference>
<keyword evidence="5 7" id="KW-0472">Membrane</keyword>
<gene>
    <name evidence="8" type="ORF">I316_03125</name>
</gene>
<keyword evidence="3 7" id="KW-0812">Transmembrane</keyword>
<dbReference type="SUPFAM" id="SSF103473">
    <property type="entry name" value="MFS general substrate transporter"/>
    <property type="match status" value="1"/>
</dbReference>
<reference evidence="9" key="2">
    <citation type="submission" date="2013-12" db="EMBL/GenBank/DDBJ databases">
        <title>Evolution of pathogenesis and genome organization in the Tremellales.</title>
        <authorList>
            <person name="Cuomo C."/>
            <person name="Litvintseva A."/>
            <person name="Heitman J."/>
            <person name="Chen Y."/>
            <person name="Sun S."/>
            <person name="Springer D."/>
            <person name="Dromer F."/>
            <person name="Young S."/>
            <person name="Zeng Q."/>
            <person name="Chapman S."/>
            <person name="Gujja S."/>
            <person name="Saif S."/>
            <person name="Birren B."/>
        </authorList>
    </citation>
    <scope>NUCLEOTIDE SEQUENCE [LARGE SCALE GENOMIC DNA]</scope>
    <source>
        <strain evidence="9">BCC8398</strain>
    </source>
</reference>
<comment type="subcellular location">
    <subcellularLocation>
        <location evidence="1">Membrane</location>
        <topology evidence="1">Multi-pass membrane protein</topology>
    </subcellularLocation>
</comment>
<proteinExistence type="predicted"/>
<dbReference type="AlphaFoldDB" id="A0A1B9GVZ8"/>
<dbReference type="InterPro" id="IPR036259">
    <property type="entry name" value="MFS_trans_sf"/>
</dbReference>
<evidence type="ECO:0000313" key="9">
    <source>
        <dbReference type="Proteomes" id="UP000092666"/>
    </source>
</evidence>
<dbReference type="GO" id="GO:0016020">
    <property type="term" value="C:membrane"/>
    <property type="evidence" value="ECO:0007669"/>
    <property type="project" value="UniProtKB-SubCell"/>
</dbReference>
<evidence type="ECO:0000256" key="2">
    <source>
        <dbReference type="ARBA" id="ARBA00022448"/>
    </source>
</evidence>
<protein>
    <recommendedName>
        <fullName evidence="10">Allantoate permease</fullName>
    </recommendedName>
</protein>
<feature type="transmembrane region" description="Helical" evidence="7">
    <location>
        <begin position="213"/>
        <end position="231"/>
    </location>
</feature>